<sequence length="221" mass="25175">MSLIDNTYFQDSNIVANINEPDPNAKTDNVLGLKIIKGERDVLSFAFGFEMWEDFKQYITNGIDGNTPGNYLEIINGKTYTIQGKKHYWEGLILPETKESLLADYVYCTYHDDNQTQTTGIGEVAVDNKVGNRVSMTSKMTKVWNRFIEKLHGGFRSHPSGFTIEGNPFWYLPGGGVDYYGINRKSGNVSLVQFLFDNKSDYPLLDTNYRRFGEFKNELGL</sequence>
<dbReference type="OrthoDB" id="1246562at2"/>
<gene>
    <name evidence="1" type="ORF">SAMN05421866_0046</name>
</gene>
<name>A0A1M5X8L9_9FLAO</name>
<dbReference type="Proteomes" id="UP000184047">
    <property type="component" value="Unassembled WGS sequence"/>
</dbReference>
<organism evidence="1 2">
    <name type="scientific">Chryseobacterium oranimense</name>
    <dbReference type="NCBI Taxonomy" id="421058"/>
    <lineage>
        <taxon>Bacteria</taxon>
        <taxon>Pseudomonadati</taxon>
        <taxon>Bacteroidota</taxon>
        <taxon>Flavobacteriia</taxon>
        <taxon>Flavobacteriales</taxon>
        <taxon>Weeksellaceae</taxon>
        <taxon>Chryseobacterium group</taxon>
        <taxon>Chryseobacterium</taxon>
    </lineage>
</organism>
<reference evidence="2" key="1">
    <citation type="submission" date="2016-11" db="EMBL/GenBank/DDBJ databases">
        <authorList>
            <person name="Varghese N."/>
            <person name="Submissions S."/>
        </authorList>
    </citation>
    <scope>NUCLEOTIDE SEQUENCE [LARGE SCALE GENOMIC DNA]</scope>
    <source>
        <strain evidence="2">DSM 19055</strain>
    </source>
</reference>
<dbReference type="STRING" id="421058.SAMN05421866_0046"/>
<evidence type="ECO:0000313" key="2">
    <source>
        <dbReference type="Proteomes" id="UP000184047"/>
    </source>
</evidence>
<dbReference type="RefSeq" id="WP_073066983.1">
    <property type="nucleotide sequence ID" value="NZ_FQWT01000010.1"/>
</dbReference>
<evidence type="ECO:0000313" key="1">
    <source>
        <dbReference type="EMBL" id="SHH95992.1"/>
    </source>
</evidence>
<keyword evidence="2" id="KW-1185">Reference proteome</keyword>
<dbReference type="AlphaFoldDB" id="A0A1M5X8L9"/>
<dbReference type="EMBL" id="FQWT01000010">
    <property type="protein sequence ID" value="SHH95992.1"/>
    <property type="molecule type" value="Genomic_DNA"/>
</dbReference>
<accession>A0A1M5X8L9</accession>
<protein>
    <submittedName>
        <fullName evidence="1">Uncharacterized protein</fullName>
    </submittedName>
</protein>
<proteinExistence type="predicted"/>